<dbReference type="PANTHER" id="PTHR45803:SF1">
    <property type="entry name" value="TRANSCRIPTION FACTOR SOX-9"/>
    <property type="match status" value="1"/>
</dbReference>
<feature type="DNA-binding region" description="HMG box" evidence="10">
    <location>
        <begin position="107"/>
        <end position="175"/>
    </location>
</feature>
<dbReference type="Pfam" id="PF12444">
    <property type="entry name" value="Sox_N"/>
    <property type="match status" value="1"/>
</dbReference>
<feature type="compositionally biased region" description="Low complexity" evidence="11">
    <location>
        <begin position="333"/>
        <end position="347"/>
    </location>
</feature>
<keyword evidence="9 10" id="KW-0539">Nucleus</keyword>
<dbReference type="Gene3D" id="1.10.30.10">
    <property type="entry name" value="High mobility group box domain"/>
    <property type="match status" value="1"/>
</dbReference>
<dbReference type="AlphaFoldDB" id="A0AAV6GWQ1"/>
<feature type="compositionally biased region" description="Low complexity" evidence="11">
    <location>
        <begin position="30"/>
        <end position="41"/>
    </location>
</feature>
<evidence type="ECO:0000256" key="10">
    <source>
        <dbReference type="PROSITE-ProRule" id="PRU00267"/>
    </source>
</evidence>
<feature type="region of interest" description="Disordered" evidence="11">
    <location>
        <begin position="211"/>
        <end position="263"/>
    </location>
</feature>
<name>A0AAV6GWQ1_9TELE</name>
<dbReference type="GO" id="GO:0002009">
    <property type="term" value="P:morphogenesis of an epithelium"/>
    <property type="evidence" value="ECO:0007669"/>
    <property type="project" value="TreeGrafter"/>
</dbReference>
<feature type="region of interest" description="Disordered" evidence="11">
    <location>
        <begin position="163"/>
        <end position="199"/>
    </location>
</feature>
<keyword evidence="5" id="KW-0805">Transcription regulation</keyword>
<evidence type="ECO:0000256" key="6">
    <source>
        <dbReference type="ARBA" id="ARBA00023125"/>
    </source>
</evidence>
<evidence type="ECO:0000256" key="8">
    <source>
        <dbReference type="ARBA" id="ARBA00023163"/>
    </source>
</evidence>
<evidence type="ECO:0000256" key="9">
    <source>
        <dbReference type="ARBA" id="ARBA00023242"/>
    </source>
</evidence>
<dbReference type="InterPro" id="IPR036910">
    <property type="entry name" value="HMG_box_dom_sf"/>
</dbReference>
<feature type="region of interest" description="Disordered" evidence="11">
    <location>
        <begin position="13"/>
        <end position="59"/>
    </location>
</feature>
<dbReference type="SUPFAM" id="SSF47095">
    <property type="entry name" value="HMG-box"/>
    <property type="match status" value="1"/>
</dbReference>
<evidence type="ECO:0000313" key="13">
    <source>
        <dbReference type="EMBL" id="KAG5279548.1"/>
    </source>
</evidence>
<feature type="domain" description="HMG box" evidence="12">
    <location>
        <begin position="107"/>
        <end position="175"/>
    </location>
</feature>
<proteinExistence type="predicted"/>
<evidence type="ECO:0000256" key="5">
    <source>
        <dbReference type="ARBA" id="ARBA00023015"/>
    </source>
</evidence>
<dbReference type="Pfam" id="PF00505">
    <property type="entry name" value="HMG_box"/>
    <property type="match status" value="1"/>
</dbReference>
<dbReference type="EMBL" id="JADWDJ010000006">
    <property type="protein sequence ID" value="KAG5279548.1"/>
    <property type="molecule type" value="Genomic_DNA"/>
</dbReference>
<dbReference type="GO" id="GO:0005634">
    <property type="term" value="C:nucleus"/>
    <property type="evidence" value="ECO:0007669"/>
    <property type="project" value="UniProtKB-SubCell"/>
</dbReference>
<dbReference type="GO" id="GO:0002062">
    <property type="term" value="P:chondrocyte differentiation"/>
    <property type="evidence" value="ECO:0007669"/>
    <property type="project" value="TreeGrafter"/>
</dbReference>
<accession>A0AAV6GWQ1</accession>
<dbReference type="GO" id="GO:0000978">
    <property type="term" value="F:RNA polymerase II cis-regulatory region sequence-specific DNA binding"/>
    <property type="evidence" value="ECO:0007669"/>
    <property type="project" value="TreeGrafter"/>
</dbReference>
<gene>
    <name evidence="13" type="ORF">AALO_G00078970</name>
</gene>
<dbReference type="GO" id="GO:0007507">
    <property type="term" value="P:heart development"/>
    <property type="evidence" value="ECO:0007669"/>
    <property type="project" value="TreeGrafter"/>
</dbReference>
<dbReference type="FunFam" id="1.10.30.10:FF:000004">
    <property type="entry name" value="Transcription factor SOX-10"/>
    <property type="match status" value="1"/>
</dbReference>
<keyword evidence="3" id="KW-0221">Differentiation</keyword>
<dbReference type="GO" id="GO:0048709">
    <property type="term" value="P:oligodendrocyte differentiation"/>
    <property type="evidence" value="ECO:0007669"/>
    <property type="project" value="TreeGrafter"/>
</dbReference>
<keyword evidence="2" id="KW-1017">Isopeptide bond</keyword>
<dbReference type="PROSITE" id="PS50118">
    <property type="entry name" value="HMG_BOX_2"/>
    <property type="match status" value="1"/>
</dbReference>
<comment type="subcellular location">
    <subcellularLocation>
        <location evidence="1">Nucleus</location>
    </subcellularLocation>
</comment>
<evidence type="ECO:0000256" key="11">
    <source>
        <dbReference type="SAM" id="MobiDB-lite"/>
    </source>
</evidence>
<evidence type="ECO:0000313" key="14">
    <source>
        <dbReference type="Proteomes" id="UP000823561"/>
    </source>
</evidence>
<dbReference type="CDD" id="cd22031">
    <property type="entry name" value="HMG-box_SoxE"/>
    <property type="match status" value="1"/>
</dbReference>
<feature type="compositionally biased region" description="Polar residues" evidence="11">
    <location>
        <begin position="467"/>
        <end position="488"/>
    </location>
</feature>
<evidence type="ECO:0000256" key="1">
    <source>
        <dbReference type="ARBA" id="ARBA00004123"/>
    </source>
</evidence>
<dbReference type="GO" id="GO:0000122">
    <property type="term" value="P:negative regulation of transcription by RNA polymerase II"/>
    <property type="evidence" value="ECO:0007669"/>
    <property type="project" value="TreeGrafter"/>
</dbReference>
<keyword evidence="4" id="KW-0832">Ubl conjugation</keyword>
<dbReference type="PANTHER" id="PTHR45803">
    <property type="entry name" value="SOX100B"/>
    <property type="match status" value="1"/>
</dbReference>
<dbReference type="InterPro" id="IPR009071">
    <property type="entry name" value="HMG_box_dom"/>
</dbReference>
<organism evidence="13 14">
    <name type="scientific">Alosa alosa</name>
    <name type="common">allis shad</name>
    <dbReference type="NCBI Taxonomy" id="278164"/>
    <lineage>
        <taxon>Eukaryota</taxon>
        <taxon>Metazoa</taxon>
        <taxon>Chordata</taxon>
        <taxon>Craniata</taxon>
        <taxon>Vertebrata</taxon>
        <taxon>Euteleostomi</taxon>
        <taxon>Actinopterygii</taxon>
        <taxon>Neopterygii</taxon>
        <taxon>Teleostei</taxon>
        <taxon>Clupei</taxon>
        <taxon>Clupeiformes</taxon>
        <taxon>Clupeoidei</taxon>
        <taxon>Clupeidae</taxon>
        <taxon>Alosa</taxon>
    </lineage>
</organism>
<feature type="region of interest" description="Disordered" evidence="11">
    <location>
        <begin position="452"/>
        <end position="488"/>
    </location>
</feature>
<keyword evidence="6 10" id="KW-0238">DNA-binding</keyword>
<reference evidence="13" key="1">
    <citation type="submission" date="2020-10" db="EMBL/GenBank/DDBJ databases">
        <title>Chromosome-scale genome assembly of the Allis shad, Alosa alosa.</title>
        <authorList>
            <person name="Margot Z."/>
            <person name="Christophe K."/>
            <person name="Cabau C."/>
            <person name="Louis A."/>
            <person name="Berthelot C."/>
            <person name="Parey E."/>
            <person name="Roest Crollius H."/>
            <person name="Montfort J."/>
            <person name="Robinson-Rechavi M."/>
            <person name="Bucao C."/>
            <person name="Bouchez O."/>
            <person name="Gislard M."/>
            <person name="Lluch J."/>
            <person name="Milhes M."/>
            <person name="Lampietro C."/>
            <person name="Lopez Roques C."/>
            <person name="Donnadieu C."/>
            <person name="Braasch I."/>
            <person name="Desvignes T."/>
            <person name="Postlethwait J."/>
            <person name="Bobe J."/>
            <person name="Guiguen Y."/>
        </authorList>
    </citation>
    <scope>NUCLEOTIDE SEQUENCE</scope>
    <source>
        <strain evidence="13">M-15738</strain>
        <tissue evidence="13">Blood</tissue>
    </source>
</reference>
<dbReference type="InterPro" id="IPR050917">
    <property type="entry name" value="SOX_TF"/>
</dbReference>
<keyword evidence="14" id="KW-1185">Reference proteome</keyword>
<evidence type="ECO:0000259" key="12">
    <source>
        <dbReference type="PROSITE" id="PS50118"/>
    </source>
</evidence>
<evidence type="ECO:0000256" key="7">
    <source>
        <dbReference type="ARBA" id="ARBA00023159"/>
    </source>
</evidence>
<feature type="compositionally biased region" description="Polar residues" evidence="11">
    <location>
        <begin position="296"/>
        <end position="314"/>
    </location>
</feature>
<dbReference type="GO" id="GO:0032332">
    <property type="term" value="P:positive regulation of chondrocyte differentiation"/>
    <property type="evidence" value="ECO:0007669"/>
    <property type="project" value="TreeGrafter"/>
</dbReference>
<keyword evidence="8" id="KW-0804">Transcription</keyword>
<protein>
    <recommendedName>
        <fullName evidence="12">HMG box domain-containing protein</fullName>
    </recommendedName>
</protein>
<evidence type="ECO:0000256" key="4">
    <source>
        <dbReference type="ARBA" id="ARBA00022843"/>
    </source>
</evidence>
<keyword evidence="7" id="KW-0010">Activator</keyword>
<feature type="compositionally biased region" description="Polar residues" evidence="11">
    <location>
        <begin position="348"/>
        <end position="383"/>
    </location>
</feature>
<feature type="compositionally biased region" description="Basic and acidic residues" evidence="11">
    <location>
        <begin position="163"/>
        <end position="176"/>
    </location>
</feature>
<evidence type="ECO:0000256" key="2">
    <source>
        <dbReference type="ARBA" id="ARBA00022499"/>
    </source>
</evidence>
<dbReference type="InterPro" id="IPR022151">
    <property type="entry name" value="Sox_N"/>
</dbReference>
<feature type="region of interest" description="Disordered" evidence="11">
    <location>
        <begin position="296"/>
        <end position="384"/>
    </location>
</feature>
<evidence type="ECO:0000256" key="3">
    <source>
        <dbReference type="ARBA" id="ARBA00022782"/>
    </source>
</evidence>
<dbReference type="Proteomes" id="UP000823561">
    <property type="component" value="Chromosome 6"/>
</dbReference>
<dbReference type="GO" id="GO:0000981">
    <property type="term" value="F:DNA-binding transcription factor activity, RNA polymerase II-specific"/>
    <property type="evidence" value="ECO:0007669"/>
    <property type="project" value="TreeGrafter"/>
</dbReference>
<dbReference type="SMART" id="SM00398">
    <property type="entry name" value="HMG"/>
    <property type="match status" value="1"/>
</dbReference>
<comment type="caution">
    <text evidence="13">The sequence shown here is derived from an EMBL/GenBank/DDBJ whole genome shotgun (WGS) entry which is preliminary data.</text>
</comment>
<sequence>MNLLDPYLKMTDEQEKCLSDAPSPSMSVDSAGSPCPSGSSSDTENTRPSENHILGPDGVLRDFPKEEEEKFPVCIRDAVSQVLKGYDWTLVPMPVRVNGSSKSKPHVKRPMNAFMVWAQAARRKLADQYPHLHNAELSKTLGKLWRLLNEVEKRPFVEEAERLRVQHKKDHPDYKYQPRRRKSVKNGQSESEDGEQTHISPNAIFKALQADSPASSIGEVHSPSDHSGQSQGPPTPPTTPKTDQPSSKGELKRESRPMNEPNVRQLNIFRDVDIGELSSDIIPNLDFDVDEFNQYLPSHSQPGMQVASDGSQSYGYGPSGAQVVSGSGGGASGQSWLAKQQAAQQGQTGHSLTTLSSASEQRPAQIKTEQMSPGHYSEQQGSPPQAVAYGSFSLQHYSAAAAAAGYQAISRAQYDYSDHQGGASSYYSHSAGAGGQGTGLYSGFSYMNPSQRPLYTPIADPSGVPSVPQTHSPQQWEQQPVYTQLSRP</sequence>